<dbReference type="EMBL" id="QEQK01000003">
    <property type="protein sequence ID" value="PWN57011.1"/>
    <property type="molecule type" value="Genomic_DNA"/>
</dbReference>
<comment type="caution">
    <text evidence="2">The sequence shown here is derived from an EMBL/GenBank/DDBJ whole genome shotgun (WGS) entry which is preliminary data.</text>
</comment>
<proteinExistence type="predicted"/>
<keyword evidence="3" id="KW-1185">Reference proteome</keyword>
<accession>A0A363UNK6</accession>
<name>A0A363UNK6_9GAMM</name>
<feature type="region of interest" description="Disordered" evidence="1">
    <location>
        <begin position="34"/>
        <end position="55"/>
    </location>
</feature>
<protein>
    <submittedName>
        <fullName evidence="2">Cbb3-type cytochrome oxidase assembly protein CcoS</fullName>
    </submittedName>
</protein>
<sequence length="55" mass="5988">MSSLLLLIPISLVLVAAAIAVLMWALNSGQYDRLDNRMPDVEQGDGVDEPPEPRP</sequence>
<evidence type="ECO:0000256" key="1">
    <source>
        <dbReference type="SAM" id="MobiDB-lite"/>
    </source>
</evidence>
<dbReference type="PANTHER" id="PTHR41532">
    <property type="entry name" value="FIXS PROTEIN"/>
    <property type="match status" value="1"/>
</dbReference>
<reference evidence="2 3" key="1">
    <citation type="submission" date="2018-05" db="EMBL/GenBank/DDBJ databases">
        <title>Abyssibacter profundi OUC007T gen. nov., sp. nov, a marine bacterium isolated from seawater of the Mariana Trench.</title>
        <authorList>
            <person name="Zhou S."/>
        </authorList>
    </citation>
    <scope>NUCLEOTIDE SEQUENCE [LARGE SCALE GENOMIC DNA]</scope>
    <source>
        <strain evidence="2 3">OUC007</strain>
    </source>
</reference>
<dbReference type="Pfam" id="PF03597">
    <property type="entry name" value="FixS"/>
    <property type="match status" value="1"/>
</dbReference>
<organism evidence="2 3">
    <name type="scientific">Abyssibacter profundi</name>
    <dbReference type="NCBI Taxonomy" id="2182787"/>
    <lineage>
        <taxon>Bacteria</taxon>
        <taxon>Pseudomonadati</taxon>
        <taxon>Pseudomonadota</taxon>
        <taxon>Gammaproteobacteria</taxon>
        <taxon>Chromatiales</taxon>
        <taxon>Oceanococcaceae</taxon>
        <taxon>Abyssibacter</taxon>
    </lineage>
</organism>
<dbReference type="NCBIfam" id="TIGR00847">
    <property type="entry name" value="ccoS"/>
    <property type="match status" value="1"/>
</dbReference>
<evidence type="ECO:0000313" key="3">
    <source>
        <dbReference type="Proteomes" id="UP000251800"/>
    </source>
</evidence>
<evidence type="ECO:0000313" key="2">
    <source>
        <dbReference type="EMBL" id="PWN57011.1"/>
    </source>
</evidence>
<dbReference type="AlphaFoldDB" id="A0A363UNK6"/>
<dbReference type="InterPro" id="IPR004714">
    <property type="entry name" value="Cyt_oxidase_maturation_cbb3"/>
</dbReference>
<feature type="compositionally biased region" description="Acidic residues" evidence="1">
    <location>
        <begin position="42"/>
        <end position="55"/>
    </location>
</feature>
<gene>
    <name evidence="2" type="primary">ccoS</name>
    <name evidence="2" type="ORF">DEH80_03470</name>
</gene>
<dbReference type="PANTHER" id="PTHR41532:SF1">
    <property type="entry name" value="FIXS PROTEIN"/>
    <property type="match status" value="1"/>
</dbReference>
<dbReference type="RefSeq" id="WP_109719092.1">
    <property type="nucleotide sequence ID" value="NZ_QEQK01000003.1"/>
</dbReference>
<dbReference type="Proteomes" id="UP000251800">
    <property type="component" value="Unassembled WGS sequence"/>
</dbReference>